<dbReference type="InterPro" id="IPR037524">
    <property type="entry name" value="PA14/GLEYA"/>
</dbReference>
<evidence type="ECO:0000259" key="7">
    <source>
        <dbReference type="PROSITE" id="PS51820"/>
    </source>
</evidence>
<dbReference type="PROSITE" id="PS51820">
    <property type="entry name" value="PA14"/>
    <property type="match status" value="1"/>
</dbReference>
<dbReference type="Pfam" id="PF07691">
    <property type="entry name" value="PA14"/>
    <property type="match status" value="1"/>
</dbReference>
<keyword evidence="5" id="KW-0472">Membrane</keyword>
<evidence type="ECO:0000256" key="2">
    <source>
        <dbReference type="ARBA" id="ARBA00022729"/>
    </source>
</evidence>
<sequence length="755" mass="82054">MFNPRTFLKVLTIISMVIVLAYGQSQPKDKLTLRAVIYDQHKFYNPNFQPKNEGSFTLTKGIVKTDIDLEKRIPVLNSMDPTNSNNTKARISWPDGFQYFFVDNQIADSSTTRSGKNLPIQKDIDLIWNGQVYEYSNSNYFPINKQGFNNASYPVPSAYTPISGETWTSMSTQSSLKDNNYNFCLKLNSKFTFSGSETFKFTGDDDVWVYINNKLVVDIGGIHSKESASIDLTTLGLTIGNVYNFDFFYCERKTTESNIQIQTTIETYCAYVDYCGVCEGDGTTCCSPATTCNDGKRCTNDFCPDPKSPLNGKSIKDNCIHSPVTTCSGKDTLCKQYSCSEVGNDLCVLKNQVTCPGNQSNCESAGICDDSVGCINPSYCTDYIGQCHSGKCSNGACVKVTPQDCENKIGSVCRSDYYCDPGFGCKSSKKCKDTADACTQVSCNSTATDESKRCVTKSLSDDECKCCDGISLKFCQQQACNNVTGFCDPVPLNVDDGNLCTIDTCNEDNKTISHVSIECGGCESCSYSTGKCAPDNSLCNDNNICTNDICVHEGLVDGVPQGKCANTPVDCGANDNDKCKIWTCDPTKGGCQSTPVLCEDKGKCLVGKCQSSTGQCKYSDRICDNGGAFCIIAECDQRLGCLVYDKVCASDNSRCQEGVCVNGTDSEEGHCKSVNYDPLPFVCKTAAVVSTAVIAGVTIAGAVALGAFIYGGKRGYEYWKDSRNISMGSSNSNPLYEESQTGRGINPMYDEPSIN</sequence>
<name>A0AAN7UL35_9MYCE</name>
<organism evidence="8 9">
    <name type="scientific">Dictyostelium firmibasis</name>
    <dbReference type="NCBI Taxonomy" id="79012"/>
    <lineage>
        <taxon>Eukaryota</taxon>
        <taxon>Amoebozoa</taxon>
        <taxon>Evosea</taxon>
        <taxon>Eumycetozoa</taxon>
        <taxon>Dictyostelia</taxon>
        <taxon>Dictyosteliales</taxon>
        <taxon>Dictyosteliaceae</taxon>
        <taxon>Dictyostelium</taxon>
    </lineage>
</organism>
<dbReference type="PANTHER" id="PTHR31137:SF29">
    <property type="entry name" value="PROTEIN PSIA-RELATED"/>
    <property type="match status" value="1"/>
</dbReference>
<dbReference type="SMART" id="SM00758">
    <property type="entry name" value="PA14"/>
    <property type="match status" value="1"/>
</dbReference>
<dbReference type="InterPro" id="IPR011874">
    <property type="entry name" value="Fibro_Slime"/>
</dbReference>
<evidence type="ECO:0000256" key="4">
    <source>
        <dbReference type="SAM" id="MobiDB-lite"/>
    </source>
</evidence>
<dbReference type="InterPro" id="IPR051154">
    <property type="entry name" value="Prespore-cell_inducing_factor"/>
</dbReference>
<evidence type="ECO:0000256" key="1">
    <source>
        <dbReference type="ARBA" id="ARBA00008709"/>
    </source>
</evidence>
<feature type="signal peptide" evidence="6">
    <location>
        <begin position="1"/>
        <end position="23"/>
    </location>
</feature>
<keyword evidence="5" id="KW-1133">Transmembrane helix</keyword>
<comment type="similarity">
    <text evidence="1">Belongs to the prespore-cell-inducing factor family.</text>
</comment>
<evidence type="ECO:0000256" key="6">
    <source>
        <dbReference type="SAM" id="SignalP"/>
    </source>
</evidence>
<keyword evidence="5" id="KW-0812">Transmembrane</keyword>
<dbReference type="PANTHER" id="PTHR31137">
    <property type="entry name" value="PROTEIN PSIB-RELATED-RELATED"/>
    <property type="match status" value="1"/>
</dbReference>
<dbReference type="EMBL" id="JAVFKY010000001">
    <property type="protein sequence ID" value="KAK5583878.1"/>
    <property type="molecule type" value="Genomic_DNA"/>
</dbReference>
<evidence type="ECO:0000256" key="3">
    <source>
        <dbReference type="ARBA" id="ARBA00023180"/>
    </source>
</evidence>
<feature type="chain" id="PRO_5042900170" description="PA14 domain-containing protein" evidence="6">
    <location>
        <begin position="24"/>
        <end position="755"/>
    </location>
</feature>
<reference evidence="8 9" key="1">
    <citation type="submission" date="2023-11" db="EMBL/GenBank/DDBJ databases">
        <title>Dfirmibasis_genome.</title>
        <authorList>
            <person name="Edelbroek B."/>
            <person name="Kjellin J."/>
            <person name="Jerlstrom-Hultqvist J."/>
            <person name="Soderbom F."/>
        </authorList>
    </citation>
    <scope>NUCLEOTIDE SEQUENCE [LARGE SCALE GENOMIC DNA]</scope>
    <source>
        <strain evidence="8 9">TNS-C-14</strain>
    </source>
</reference>
<feature type="domain" description="PA14" evidence="7">
    <location>
        <begin position="126"/>
        <end position="281"/>
    </location>
</feature>
<feature type="compositionally biased region" description="Polar residues" evidence="4">
    <location>
        <begin position="730"/>
        <end position="743"/>
    </location>
</feature>
<accession>A0AAN7UL35</accession>
<proteinExistence type="inferred from homology"/>
<keyword evidence="2 6" id="KW-0732">Signal</keyword>
<gene>
    <name evidence="8" type="ORF">RB653_005482</name>
</gene>
<dbReference type="InterPro" id="IPR011658">
    <property type="entry name" value="PA14_dom"/>
</dbReference>
<dbReference type="GO" id="GO:0005576">
    <property type="term" value="C:extracellular region"/>
    <property type="evidence" value="ECO:0007669"/>
    <property type="project" value="TreeGrafter"/>
</dbReference>
<evidence type="ECO:0000256" key="5">
    <source>
        <dbReference type="SAM" id="Phobius"/>
    </source>
</evidence>
<keyword evidence="3" id="KW-0325">Glycoprotein</keyword>
<feature type="transmembrane region" description="Helical" evidence="5">
    <location>
        <begin position="687"/>
        <end position="710"/>
    </location>
</feature>
<dbReference type="NCBIfam" id="TIGR02148">
    <property type="entry name" value="Fibro_Slime"/>
    <property type="match status" value="1"/>
</dbReference>
<keyword evidence="9" id="KW-1185">Reference proteome</keyword>
<protein>
    <recommendedName>
        <fullName evidence="7">PA14 domain-containing protein</fullName>
    </recommendedName>
</protein>
<feature type="region of interest" description="Disordered" evidence="4">
    <location>
        <begin position="730"/>
        <end position="755"/>
    </location>
</feature>
<dbReference type="AlphaFoldDB" id="A0AAN7UL35"/>
<evidence type="ECO:0000313" key="9">
    <source>
        <dbReference type="Proteomes" id="UP001344447"/>
    </source>
</evidence>
<dbReference type="Proteomes" id="UP001344447">
    <property type="component" value="Unassembled WGS sequence"/>
</dbReference>
<evidence type="ECO:0000313" key="8">
    <source>
        <dbReference type="EMBL" id="KAK5583878.1"/>
    </source>
</evidence>
<comment type="caution">
    <text evidence="8">The sequence shown here is derived from an EMBL/GenBank/DDBJ whole genome shotgun (WGS) entry which is preliminary data.</text>
</comment>